<organism evidence="2">
    <name type="scientific">Cladocopium goreaui</name>
    <dbReference type="NCBI Taxonomy" id="2562237"/>
    <lineage>
        <taxon>Eukaryota</taxon>
        <taxon>Sar</taxon>
        <taxon>Alveolata</taxon>
        <taxon>Dinophyceae</taxon>
        <taxon>Suessiales</taxon>
        <taxon>Symbiodiniaceae</taxon>
        <taxon>Cladocopium</taxon>
    </lineage>
</organism>
<evidence type="ECO:0000313" key="2">
    <source>
        <dbReference type="EMBL" id="CAI3988782.1"/>
    </source>
</evidence>
<feature type="signal peptide" evidence="1">
    <location>
        <begin position="1"/>
        <end position="15"/>
    </location>
</feature>
<proteinExistence type="predicted"/>
<evidence type="ECO:0000313" key="4">
    <source>
        <dbReference type="Proteomes" id="UP001152797"/>
    </source>
</evidence>
<evidence type="ECO:0000313" key="3">
    <source>
        <dbReference type="EMBL" id="CAL4776094.1"/>
    </source>
</evidence>
<dbReference type="EMBL" id="CAMXCT030001302">
    <property type="protein sequence ID" value="CAL4776094.1"/>
    <property type="molecule type" value="Genomic_DNA"/>
</dbReference>
<keyword evidence="1" id="KW-0732">Signal</keyword>
<gene>
    <name evidence="2" type="ORF">C1SCF055_LOCUS15907</name>
</gene>
<keyword evidence="4" id="KW-1185">Reference proteome</keyword>
<dbReference type="Proteomes" id="UP001152797">
    <property type="component" value="Unassembled WGS sequence"/>
</dbReference>
<dbReference type="OrthoDB" id="417460at2759"/>
<feature type="chain" id="PRO_5043270331" evidence="1">
    <location>
        <begin position="16"/>
        <end position="141"/>
    </location>
</feature>
<dbReference type="AlphaFoldDB" id="A0A9P1CCR7"/>
<protein>
    <submittedName>
        <fullName evidence="2">Uncharacterized protein</fullName>
    </submittedName>
</protein>
<dbReference type="EMBL" id="CAMXCT010001302">
    <property type="protein sequence ID" value="CAI3988782.1"/>
    <property type="molecule type" value="Genomic_DNA"/>
</dbReference>
<accession>A0A9P1CCR7</accession>
<reference evidence="3 4" key="2">
    <citation type="submission" date="2024-05" db="EMBL/GenBank/DDBJ databases">
        <authorList>
            <person name="Chen Y."/>
            <person name="Shah S."/>
            <person name="Dougan E. K."/>
            <person name="Thang M."/>
            <person name="Chan C."/>
        </authorList>
    </citation>
    <scope>NUCLEOTIDE SEQUENCE [LARGE SCALE GENOMIC DNA]</scope>
</reference>
<reference evidence="2" key="1">
    <citation type="submission" date="2022-10" db="EMBL/GenBank/DDBJ databases">
        <authorList>
            <person name="Chen Y."/>
            <person name="Dougan E. K."/>
            <person name="Chan C."/>
            <person name="Rhodes N."/>
            <person name="Thang M."/>
        </authorList>
    </citation>
    <scope>NUCLEOTIDE SEQUENCE</scope>
</reference>
<sequence length="141" mass="14911">MVPVLFVLLPFLAAASPGLRGDGNAYVDSVQCTGGGALPEDVCFSGSILTQTFDIQVISYDGKTGTVNLKADGSVSAQCDGAEFENQENAITIENDQGCGLSNYDYTVRYCPDQDTLIVNLVKPYNVRVVLNSKSCSAGEV</sequence>
<evidence type="ECO:0000256" key="1">
    <source>
        <dbReference type="SAM" id="SignalP"/>
    </source>
</evidence>
<comment type="caution">
    <text evidence="2">The sequence shown here is derived from an EMBL/GenBank/DDBJ whole genome shotgun (WGS) entry which is preliminary data.</text>
</comment>
<name>A0A9P1CCR7_9DINO</name>
<dbReference type="EMBL" id="CAMXCT020001302">
    <property type="protein sequence ID" value="CAL1142157.1"/>
    <property type="molecule type" value="Genomic_DNA"/>
</dbReference>